<gene>
    <name evidence="1" type="ORF">S01H4_50223</name>
</gene>
<reference evidence="1" key="1">
    <citation type="journal article" date="2014" name="Front. Microbiol.">
        <title>High frequency of phylogenetically diverse reductive dehalogenase-homologous genes in deep subseafloor sedimentary metagenomes.</title>
        <authorList>
            <person name="Kawai M."/>
            <person name="Futagami T."/>
            <person name="Toyoda A."/>
            <person name="Takaki Y."/>
            <person name="Nishi S."/>
            <person name="Hori S."/>
            <person name="Arai W."/>
            <person name="Tsubouchi T."/>
            <person name="Morono Y."/>
            <person name="Uchiyama I."/>
            <person name="Ito T."/>
            <person name="Fujiyama A."/>
            <person name="Inagaki F."/>
            <person name="Takami H."/>
        </authorList>
    </citation>
    <scope>NUCLEOTIDE SEQUENCE</scope>
    <source>
        <strain evidence="1">Expedition CK06-06</strain>
    </source>
</reference>
<protein>
    <submittedName>
        <fullName evidence="1">Uncharacterized protein</fullName>
    </submittedName>
</protein>
<comment type="caution">
    <text evidence="1">The sequence shown here is derived from an EMBL/GenBank/DDBJ whole genome shotgun (WGS) entry which is preliminary data.</text>
</comment>
<name>X1D2I4_9ZZZZ</name>
<dbReference type="EMBL" id="BART01028495">
    <property type="protein sequence ID" value="GAG90716.1"/>
    <property type="molecule type" value="Genomic_DNA"/>
</dbReference>
<accession>X1D2I4</accession>
<feature type="non-terminal residue" evidence="1">
    <location>
        <position position="54"/>
    </location>
</feature>
<dbReference type="AlphaFoldDB" id="X1D2I4"/>
<evidence type="ECO:0000313" key="1">
    <source>
        <dbReference type="EMBL" id="GAG90716.1"/>
    </source>
</evidence>
<organism evidence="1">
    <name type="scientific">marine sediment metagenome</name>
    <dbReference type="NCBI Taxonomy" id="412755"/>
    <lineage>
        <taxon>unclassified sequences</taxon>
        <taxon>metagenomes</taxon>
        <taxon>ecological metagenomes</taxon>
    </lineage>
</organism>
<sequence length="54" mass="5666">MTMDLLNYAYNTDQPRRATWTAARTAAILTAAILVSLLAAPQPVTADSETGDGG</sequence>
<proteinExistence type="predicted"/>